<gene>
    <name evidence="3" type="ORF">GB2207_03924</name>
</gene>
<evidence type="ECO:0000256" key="1">
    <source>
        <dbReference type="SAM" id="SignalP"/>
    </source>
</evidence>
<evidence type="ECO:0000313" key="4">
    <source>
        <dbReference type="Proteomes" id="UP000005555"/>
    </source>
</evidence>
<dbReference type="Pfam" id="PF12697">
    <property type="entry name" value="Abhydrolase_6"/>
    <property type="match status" value="1"/>
</dbReference>
<dbReference type="GO" id="GO:0080032">
    <property type="term" value="F:methyl jasmonate esterase activity"/>
    <property type="evidence" value="ECO:0007669"/>
    <property type="project" value="TreeGrafter"/>
</dbReference>
<proteinExistence type="predicted"/>
<evidence type="ECO:0000259" key="2">
    <source>
        <dbReference type="Pfam" id="PF12697"/>
    </source>
</evidence>
<dbReference type="eggNOG" id="COG0596">
    <property type="taxonomic scope" value="Bacteria"/>
</dbReference>
<protein>
    <recommendedName>
        <fullName evidence="2">AB hydrolase-1 domain-containing protein</fullName>
    </recommendedName>
</protein>
<dbReference type="Proteomes" id="UP000005555">
    <property type="component" value="Unassembled WGS sequence"/>
</dbReference>
<accession>Q1YR53</accession>
<dbReference type="SUPFAM" id="SSF53474">
    <property type="entry name" value="alpha/beta-Hydrolases"/>
    <property type="match status" value="1"/>
</dbReference>
<keyword evidence="1" id="KW-0732">Signal</keyword>
<dbReference type="OrthoDB" id="9773293at2"/>
<dbReference type="PANTHER" id="PTHR10992">
    <property type="entry name" value="METHYLESTERASE FAMILY MEMBER"/>
    <property type="match status" value="1"/>
</dbReference>
<reference evidence="3 4" key="1">
    <citation type="submission" date="2006-03" db="EMBL/GenBank/DDBJ databases">
        <authorList>
            <person name="Giovannoni S.J."/>
            <person name="Cho J.-C."/>
            <person name="Ferriera S."/>
            <person name="Johnson J."/>
            <person name="Kravitz S."/>
            <person name="Halpern A."/>
            <person name="Remington K."/>
            <person name="Beeson K."/>
            <person name="Tran B."/>
            <person name="Rogers Y.-H."/>
            <person name="Friedman R."/>
            <person name="Venter J.C."/>
        </authorList>
    </citation>
    <scope>NUCLEOTIDE SEQUENCE [LARGE SCALE GENOMIC DNA]</scope>
    <source>
        <strain evidence="3 4">HTCC2207</strain>
    </source>
</reference>
<dbReference type="InterPro" id="IPR045889">
    <property type="entry name" value="MES/HNL"/>
</dbReference>
<dbReference type="ESTHER" id="9gamm-q1yr53">
    <property type="family name" value="HNLyase_Bact"/>
</dbReference>
<dbReference type="AlphaFoldDB" id="Q1YR53"/>
<dbReference type="PANTHER" id="PTHR10992:SF1086">
    <property type="entry name" value="AB HYDROLASE-1 DOMAIN-CONTAINING PROTEIN"/>
    <property type="match status" value="1"/>
</dbReference>
<organism evidence="3 4">
    <name type="scientific">gamma proteobacterium HTCC2207</name>
    <dbReference type="NCBI Taxonomy" id="314287"/>
    <lineage>
        <taxon>Bacteria</taxon>
        <taxon>Pseudomonadati</taxon>
        <taxon>Pseudomonadota</taxon>
        <taxon>Gammaproteobacteria</taxon>
        <taxon>Cellvibrionales</taxon>
        <taxon>Porticoccaceae</taxon>
        <taxon>SAR92 clade</taxon>
    </lineage>
</organism>
<dbReference type="EMBL" id="AAPI01000005">
    <property type="protein sequence ID" value="EAS46755.1"/>
    <property type="molecule type" value="Genomic_DNA"/>
</dbReference>
<keyword evidence="4" id="KW-1185">Reference proteome</keyword>
<feature type="domain" description="AB hydrolase-1" evidence="2">
    <location>
        <begin position="43"/>
        <end position="192"/>
    </location>
</feature>
<dbReference type="Gene3D" id="3.40.50.1820">
    <property type="entry name" value="alpha/beta hydrolase"/>
    <property type="match status" value="1"/>
</dbReference>
<dbReference type="GO" id="GO:0080030">
    <property type="term" value="F:methyl indole-3-acetate esterase activity"/>
    <property type="evidence" value="ECO:0007669"/>
    <property type="project" value="TreeGrafter"/>
</dbReference>
<dbReference type="HOGENOM" id="CLU_046066_3_2_6"/>
<sequence length="266" mass="28996">MKYILLLTAVLSSGAFASGFDETFKPANKGSTAGTQTQSQTYVLVHGASGGAWDWKLMDLLLSNRGHEVYRVTLSGLGERAHLASNEINLTTHITDVVNTIIYEQLDQIILVGHSYGGMVITGVMNQVPEKIKHAVFLDAAIPNHGMSAMDLWPNMADHPVVDGQVFFSWLIKGSEAPHDVPQSLATLTEPVAFDNSDAHALPATFIPFIKDEAAAVVRSVTSPSWKNALSRNWPVHSLVSDHNAQRSHREELADLLELVIQPPSK</sequence>
<evidence type="ECO:0000313" key="3">
    <source>
        <dbReference type="EMBL" id="EAS46755.1"/>
    </source>
</evidence>
<dbReference type="InterPro" id="IPR029058">
    <property type="entry name" value="AB_hydrolase_fold"/>
</dbReference>
<dbReference type="InterPro" id="IPR000073">
    <property type="entry name" value="AB_hydrolase_1"/>
</dbReference>
<dbReference type="STRING" id="314287.GB2207_03924"/>
<comment type="caution">
    <text evidence="3">The sequence shown here is derived from an EMBL/GenBank/DDBJ whole genome shotgun (WGS) entry which is preliminary data.</text>
</comment>
<feature type="signal peptide" evidence="1">
    <location>
        <begin position="1"/>
        <end position="17"/>
    </location>
</feature>
<feature type="chain" id="PRO_5004197736" description="AB hydrolase-1 domain-containing protein" evidence="1">
    <location>
        <begin position="18"/>
        <end position="266"/>
    </location>
</feature>
<name>Q1YR53_9GAMM</name>